<reference evidence="1" key="2">
    <citation type="journal article" date="2022" name="New Phytol.">
        <title>Evolutionary transition to the ectomycorrhizal habit in the genomes of a hyperdiverse lineage of mushroom-forming fungi.</title>
        <authorList>
            <person name="Looney B."/>
            <person name="Miyauchi S."/>
            <person name="Morin E."/>
            <person name="Drula E."/>
            <person name="Courty P.E."/>
            <person name="Kohler A."/>
            <person name="Kuo A."/>
            <person name="LaButti K."/>
            <person name="Pangilinan J."/>
            <person name="Lipzen A."/>
            <person name="Riley R."/>
            <person name="Andreopoulos W."/>
            <person name="He G."/>
            <person name="Johnson J."/>
            <person name="Nolan M."/>
            <person name="Tritt A."/>
            <person name="Barry K.W."/>
            <person name="Grigoriev I.V."/>
            <person name="Nagy L.G."/>
            <person name="Hibbett D."/>
            <person name="Henrissat B."/>
            <person name="Matheny P.B."/>
            <person name="Labbe J."/>
            <person name="Martin F.M."/>
        </authorList>
    </citation>
    <scope>NUCLEOTIDE SEQUENCE</scope>
    <source>
        <strain evidence="1">FP105234-sp</strain>
    </source>
</reference>
<sequence>MVRLLFFPHHDVDEPSAAAMASLTPPPLSLSTAPPATTSSASPLLIWQNVNDMYTCGQTSVNWGYSGPSAAMVLNITNIGVAQQAPPSLTTQSIGLTPVGPAAAQPTQRKRQSGYGGSYLPSVMETLTTDVDPSVGSWSWSAVDVPQGWYQVTAIVPGLSPQSSAEFFVHNGTNVACVRDFSPAPSSSSISTASSTATSAAVSASTTAPVLAGSSHHSHAGAIAGGVVGGVAFLAAVVGALLYWFCRRRPVGSRGHDQWSGFAAGATPAAMIKKARRETTDSAQDAFPKHASQSSVGHDAVHTLVGSDEDISVGHEKAVTSAPTDALEYAPPVFVPNSRAKRHSSSSFQNLRFAARGAAPDPLQRSASGSSNARRSQSYGTHGEMIPLEQTPTSIHPRRKPVPRYDGDADAEAQVGTADSSPSSHDGPLNGPASASRTTLESYHGLQHQSSFGNMRPMHVLETDMPPPRRD</sequence>
<proteinExistence type="predicted"/>
<organism evidence="1 2">
    <name type="scientific">Auriscalpium vulgare</name>
    <dbReference type="NCBI Taxonomy" id="40419"/>
    <lineage>
        <taxon>Eukaryota</taxon>
        <taxon>Fungi</taxon>
        <taxon>Dikarya</taxon>
        <taxon>Basidiomycota</taxon>
        <taxon>Agaricomycotina</taxon>
        <taxon>Agaricomycetes</taxon>
        <taxon>Russulales</taxon>
        <taxon>Auriscalpiaceae</taxon>
        <taxon>Auriscalpium</taxon>
    </lineage>
</organism>
<protein>
    <submittedName>
        <fullName evidence="1">Uncharacterized protein</fullName>
    </submittedName>
</protein>
<gene>
    <name evidence="1" type="ORF">FA95DRAFT_988898</name>
</gene>
<comment type="caution">
    <text evidence="1">The sequence shown here is derived from an EMBL/GenBank/DDBJ whole genome shotgun (WGS) entry which is preliminary data.</text>
</comment>
<evidence type="ECO:0000313" key="2">
    <source>
        <dbReference type="Proteomes" id="UP000814033"/>
    </source>
</evidence>
<accession>A0ACB8RXS1</accession>
<keyword evidence="2" id="KW-1185">Reference proteome</keyword>
<dbReference type="EMBL" id="MU275880">
    <property type="protein sequence ID" value="KAI0048911.1"/>
    <property type="molecule type" value="Genomic_DNA"/>
</dbReference>
<name>A0ACB8RXS1_9AGAM</name>
<reference evidence="1" key="1">
    <citation type="submission" date="2021-02" db="EMBL/GenBank/DDBJ databases">
        <authorList>
            <consortium name="DOE Joint Genome Institute"/>
            <person name="Ahrendt S."/>
            <person name="Looney B.P."/>
            <person name="Miyauchi S."/>
            <person name="Morin E."/>
            <person name="Drula E."/>
            <person name="Courty P.E."/>
            <person name="Chicoki N."/>
            <person name="Fauchery L."/>
            <person name="Kohler A."/>
            <person name="Kuo A."/>
            <person name="Labutti K."/>
            <person name="Pangilinan J."/>
            <person name="Lipzen A."/>
            <person name="Riley R."/>
            <person name="Andreopoulos W."/>
            <person name="He G."/>
            <person name="Johnson J."/>
            <person name="Barry K.W."/>
            <person name="Grigoriev I.V."/>
            <person name="Nagy L."/>
            <person name="Hibbett D."/>
            <person name="Henrissat B."/>
            <person name="Matheny P.B."/>
            <person name="Labbe J."/>
            <person name="Martin F."/>
        </authorList>
    </citation>
    <scope>NUCLEOTIDE SEQUENCE</scope>
    <source>
        <strain evidence="1">FP105234-sp</strain>
    </source>
</reference>
<evidence type="ECO:0000313" key="1">
    <source>
        <dbReference type="EMBL" id="KAI0048911.1"/>
    </source>
</evidence>
<dbReference type="Proteomes" id="UP000814033">
    <property type="component" value="Unassembled WGS sequence"/>
</dbReference>